<name>A0A7R8H816_LEPSM</name>
<evidence type="ECO:0000256" key="1">
    <source>
        <dbReference type="SAM" id="MobiDB-lite"/>
    </source>
</evidence>
<sequence length="174" mass="19867">MKKSPEAPMTKAITNTTNHTEEGSLSPSCSKNKKKHLTNSYRVATSPYQLPPIPTQCFELKRCYTHSQLLNPPLLLLSPWCESIYRSWILVYHKSHSTMSIIATRRAKTPSRDPTTDTGIRTELYFLRSSMDLHMAMGGCIYDISSKWGCASILRVQVNALKRIVQQMDNIRNY</sequence>
<protein>
    <submittedName>
        <fullName evidence="2">(salmon louse) hypothetical protein</fullName>
    </submittedName>
</protein>
<evidence type="ECO:0000313" key="3">
    <source>
        <dbReference type="Proteomes" id="UP000675881"/>
    </source>
</evidence>
<accession>A0A7R8H816</accession>
<dbReference type="EMBL" id="HG994583">
    <property type="protein sequence ID" value="CAF2929245.1"/>
    <property type="molecule type" value="Genomic_DNA"/>
</dbReference>
<organism evidence="2 3">
    <name type="scientific">Lepeophtheirus salmonis</name>
    <name type="common">Salmon louse</name>
    <name type="synonym">Caligus salmonis</name>
    <dbReference type="NCBI Taxonomy" id="72036"/>
    <lineage>
        <taxon>Eukaryota</taxon>
        <taxon>Metazoa</taxon>
        <taxon>Ecdysozoa</taxon>
        <taxon>Arthropoda</taxon>
        <taxon>Crustacea</taxon>
        <taxon>Multicrustacea</taxon>
        <taxon>Hexanauplia</taxon>
        <taxon>Copepoda</taxon>
        <taxon>Siphonostomatoida</taxon>
        <taxon>Caligidae</taxon>
        <taxon>Lepeophtheirus</taxon>
    </lineage>
</organism>
<dbReference type="AlphaFoldDB" id="A0A7R8H816"/>
<reference evidence="2" key="1">
    <citation type="submission" date="2021-02" db="EMBL/GenBank/DDBJ databases">
        <authorList>
            <person name="Bekaert M."/>
        </authorList>
    </citation>
    <scope>NUCLEOTIDE SEQUENCE</scope>
    <source>
        <strain evidence="2">IoA-00</strain>
    </source>
</reference>
<evidence type="ECO:0000313" key="2">
    <source>
        <dbReference type="EMBL" id="CAF2929245.1"/>
    </source>
</evidence>
<feature type="compositionally biased region" description="Polar residues" evidence="1">
    <location>
        <begin position="12"/>
        <end position="30"/>
    </location>
</feature>
<proteinExistence type="predicted"/>
<gene>
    <name evidence="2" type="ORF">LSAA_9059</name>
</gene>
<dbReference type="Proteomes" id="UP000675881">
    <property type="component" value="Chromosome 4"/>
</dbReference>
<keyword evidence="3" id="KW-1185">Reference proteome</keyword>
<feature type="region of interest" description="Disordered" evidence="1">
    <location>
        <begin position="1"/>
        <end position="33"/>
    </location>
</feature>